<gene>
    <name evidence="1" type="ORF">LG651_02790</name>
</gene>
<evidence type="ECO:0000313" key="1">
    <source>
        <dbReference type="EMBL" id="MCB4807163.1"/>
    </source>
</evidence>
<dbReference type="Proteomes" id="UP001139286">
    <property type="component" value="Unassembled WGS sequence"/>
</dbReference>
<organism evidence="1 2">
    <name type="scientific">Neotamlana sargassicola</name>
    <dbReference type="NCBI Taxonomy" id="2883125"/>
    <lineage>
        <taxon>Bacteria</taxon>
        <taxon>Pseudomonadati</taxon>
        <taxon>Bacteroidota</taxon>
        <taxon>Flavobacteriia</taxon>
        <taxon>Flavobacteriales</taxon>
        <taxon>Flavobacteriaceae</taxon>
        <taxon>Neotamlana</taxon>
    </lineage>
</organism>
<keyword evidence="2" id="KW-1185">Reference proteome</keyword>
<comment type="caution">
    <text evidence="1">The sequence shown here is derived from an EMBL/GenBank/DDBJ whole genome shotgun (WGS) entry which is preliminary data.</text>
</comment>
<protein>
    <submittedName>
        <fullName evidence="1">Uncharacterized protein</fullName>
    </submittedName>
</protein>
<evidence type="ECO:0000313" key="2">
    <source>
        <dbReference type="Proteomes" id="UP001139286"/>
    </source>
</evidence>
<dbReference type="EMBL" id="JAJAPX010000001">
    <property type="protein sequence ID" value="MCB4807163.1"/>
    <property type="molecule type" value="Genomic_DNA"/>
</dbReference>
<reference evidence="1" key="1">
    <citation type="submission" date="2021-10" db="EMBL/GenBank/DDBJ databases">
        <title>Tamlana sargassums sp. nov., and Tamlana laminarinivorans sp. nov., two new bacteria isolated from the brown alga.</title>
        <authorList>
            <person name="Li J."/>
        </authorList>
    </citation>
    <scope>NUCLEOTIDE SEQUENCE</scope>
    <source>
        <strain evidence="1">62-3</strain>
    </source>
</reference>
<sequence>MIEIMDDLAQKQACFLGVESAINELGFIGYLKTLENINSCKEQTNHVFAQKNVIRLRSICLGYINLSIHLK</sequence>
<name>A0A9X1I4J1_9FLAO</name>
<dbReference type="RefSeq" id="WP_226694631.1">
    <property type="nucleotide sequence ID" value="NZ_JAJAPX010000001.1"/>
</dbReference>
<dbReference type="AlphaFoldDB" id="A0A9X1I4J1"/>
<proteinExistence type="predicted"/>
<accession>A0A9X1I4J1</accession>